<reference evidence="1" key="1">
    <citation type="submission" date="2021-02" db="EMBL/GenBank/DDBJ databases">
        <title>Genomic Encyclopedia of Type Strains, Phase IV (KMG-V): Genome sequencing to study the core and pangenomes of soil and plant-associated prokaryotes.</title>
        <authorList>
            <person name="Whitman W."/>
        </authorList>
    </citation>
    <scope>NUCLEOTIDE SEQUENCE</scope>
    <source>
        <strain evidence="1">USDA 406</strain>
    </source>
</reference>
<proteinExistence type="predicted"/>
<dbReference type="RefSeq" id="WP_194483498.1">
    <property type="nucleotide sequence ID" value="NZ_JAFICZ010000001.1"/>
</dbReference>
<evidence type="ECO:0000313" key="2">
    <source>
        <dbReference type="Proteomes" id="UP000673383"/>
    </source>
</evidence>
<dbReference type="EMBL" id="JAFICZ010000001">
    <property type="protein sequence ID" value="MBP1292324.1"/>
    <property type="molecule type" value="Genomic_DNA"/>
</dbReference>
<dbReference type="AlphaFoldDB" id="A0A8I1Y0X5"/>
<dbReference type="Proteomes" id="UP000673383">
    <property type="component" value="Unassembled WGS sequence"/>
</dbReference>
<organism evidence="1 2">
    <name type="scientific">Bradyrhizobium elkanii</name>
    <dbReference type="NCBI Taxonomy" id="29448"/>
    <lineage>
        <taxon>Bacteria</taxon>
        <taxon>Pseudomonadati</taxon>
        <taxon>Pseudomonadota</taxon>
        <taxon>Alphaproteobacteria</taxon>
        <taxon>Hyphomicrobiales</taxon>
        <taxon>Nitrobacteraceae</taxon>
        <taxon>Bradyrhizobium</taxon>
    </lineage>
</organism>
<name>A0A8I1Y0X5_BRAEL</name>
<gene>
    <name evidence="1" type="ORF">JOH49_002077</name>
</gene>
<evidence type="ECO:0000313" key="1">
    <source>
        <dbReference type="EMBL" id="MBP1292324.1"/>
    </source>
</evidence>
<comment type="caution">
    <text evidence="1">The sequence shown here is derived from an EMBL/GenBank/DDBJ whole genome shotgun (WGS) entry which is preliminary data.</text>
</comment>
<sequence length="88" mass="8972">MGEKLGVGAYAESLGNCCADAPEHVQAPTSTTSAATFARTERRFNPGAGFQLIDIVHALAAPANPAATIPAPTQPQISISFENASFAG</sequence>
<accession>A0A8I1Y0X5</accession>
<protein>
    <submittedName>
        <fullName evidence="1">Uncharacterized protein</fullName>
    </submittedName>
</protein>